<dbReference type="RefSeq" id="WP_256115270.1">
    <property type="nucleotide sequence ID" value="NZ_WHSB02000001.1"/>
</dbReference>
<evidence type="ECO:0000313" key="12">
    <source>
        <dbReference type="Proteomes" id="UP000996601"/>
    </source>
</evidence>
<feature type="domain" description="Aminoglycoside phosphotransferase" evidence="10">
    <location>
        <begin position="69"/>
        <end position="309"/>
    </location>
</feature>
<dbReference type="InterPro" id="IPR002575">
    <property type="entry name" value="Aminoglycoside_PTrfase"/>
</dbReference>
<sequence>MQSQINRAAGGESSALPPVLATTDPARAPDRTGGEGHSLLASSGPRISPGDAADLARQFYGVDGKVRMLSSERDANFHIQLPGGEQALLKVSNSMEDRAETGMQTAALMHIAAVDPGLPVQRIHAAKDGSAWVLIDGPFGDRHIVRLMSYIEGTMLSVAEPLPGLHFEIGRTLARLTRALRGFFHPSSGRFLQWDIKHAGRLRPMLEAVEEPALKARVVRLLERFDTEIGPRLPHLRAQTVHNDFNPHNIVVDGPHAARVTGVIDFGDMVTTPNVCDLAIACSYHLIGETGSLKPVEDLVAGYASVLSLEPEELDLLPDLIRLRHATTLAITSWRARKYPENAAYILRNAAASRRGLEILDSLDPSATNDALARAAARGTLTASAGNN</sequence>
<evidence type="ECO:0000256" key="7">
    <source>
        <dbReference type="ARBA" id="ARBA00038873"/>
    </source>
</evidence>
<dbReference type="PANTHER" id="PTHR21064">
    <property type="entry name" value="AMINOGLYCOSIDE PHOSPHOTRANSFERASE DOMAIN-CONTAINING PROTEIN-RELATED"/>
    <property type="match status" value="1"/>
</dbReference>
<evidence type="ECO:0000256" key="9">
    <source>
        <dbReference type="SAM" id="MobiDB-lite"/>
    </source>
</evidence>
<dbReference type="PANTHER" id="PTHR21064:SF1">
    <property type="entry name" value="HYDROXYLYSINE KINASE"/>
    <property type="match status" value="1"/>
</dbReference>
<proteinExistence type="predicted"/>
<evidence type="ECO:0000259" key="10">
    <source>
        <dbReference type="Pfam" id="PF01636"/>
    </source>
</evidence>
<evidence type="ECO:0000313" key="11">
    <source>
        <dbReference type="EMBL" id="MCQ4629167.1"/>
    </source>
</evidence>
<evidence type="ECO:0000256" key="2">
    <source>
        <dbReference type="ARBA" id="ARBA00022490"/>
    </source>
</evidence>
<protein>
    <recommendedName>
        <fullName evidence="8">Hydroxylysine kinase</fullName>
        <ecNumber evidence="7">2.7.1.81</ecNumber>
    </recommendedName>
</protein>
<comment type="function">
    <text evidence="6">Catalyzes the GTP-dependent phosphorylation of 5-hydroxy-L-lysine.</text>
</comment>
<dbReference type="EC" id="2.7.1.81" evidence="7"/>
<evidence type="ECO:0000256" key="5">
    <source>
        <dbReference type="ARBA" id="ARBA00036820"/>
    </source>
</evidence>
<keyword evidence="3" id="KW-0808">Transferase</keyword>
<dbReference type="InterPro" id="IPR011009">
    <property type="entry name" value="Kinase-like_dom_sf"/>
</dbReference>
<dbReference type="InterPro" id="IPR050249">
    <property type="entry name" value="Pseudomonas-type_ThrB"/>
</dbReference>
<organism evidence="11 12">
    <name type="scientific">Shinella lacus</name>
    <dbReference type="NCBI Taxonomy" id="2654216"/>
    <lineage>
        <taxon>Bacteria</taxon>
        <taxon>Pseudomonadati</taxon>
        <taxon>Pseudomonadota</taxon>
        <taxon>Alphaproteobacteria</taxon>
        <taxon>Hyphomicrobiales</taxon>
        <taxon>Rhizobiaceae</taxon>
        <taxon>Shinella</taxon>
    </lineage>
</organism>
<evidence type="ECO:0000256" key="3">
    <source>
        <dbReference type="ARBA" id="ARBA00022679"/>
    </source>
</evidence>
<accession>A0ABT1R1W1</accession>
<dbReference type="SUPFAM" id="SSF56112">
    <property type="entry name" value="Protein kinase-like (PK-like)"/>
    <property type="match status" value="1"/>
</dbReference>
<dbReference type="EMBL" id="WHSB02000001">
    <property type="protein sequence ID" value="MCQ4629167.1"/>
    <property type="molecule type" value="Genomic_DNA"/>
</dbReference>
<evidence type="ECO:0000256" key="4">
    <source>
        <dbReference type="ARBA" id="ARBA00022777"/>
    </source>
</evidence>
<evidence type="ECO:0000256" key="6">
    <source>
        <dbReference type="ARBA" id="ARBA00037368"/>
    </source>
</evidence>
<dbReference type="Gene3D" id="3.90.1200.10">
    <property type="match status" value="1"/>
</dbReference>
<evidence type="ECO:0000256" key="8">
    <source>
        <dbReference type="ARBA" id="ARBA00040505"/>
    </source>
</evidence>
<keyword evidence="4" id="KW-0418">Kinase</keyword>
<keyword evidence="2" id="KW-0963">Cytoplasm</keyword>
<reference evidence="11" key="1">
    <citation type="submission" date="2021-07" db="EMBL/GenBank/DDBJ databases">
        <title>Shinella sp. nov., a novel member of the genus Shinella from water.</title>
        <authorList>
            <person name="Deng Y."/>
        </authorList>
    </citation>
    <scope>NUCLEOTIDE SEQUENCE</scope>
    <source>
        <strain evidence="11">CPCC 100929</strain>
    </source>
</reference>
<gene>
    <name evidence="11" type="ORF">GB927_003905</name>
</gene>
<feature type="region of interest" description="Disordered" evidence="9">
    <location>
        <begin position="1"/>
        <end position="47"/>
    </location>
</feature>
<dbReference type="Pfam" id="PF01636">
    <property type="entry name" value="APH"/>
    <property type="match status" value="1"/>
</dbReference>
<evidence type="ECO:0000256" key="1">
    <source>
        <dbReference type="ARBA" id="ARBA00004496"/>
    </source>
</evidence>
<name>A0ABT1R1W1_9HYPH</name>
<comment type="subcellular location">
    <subcellularLocation>
        <location evidence="1">Cytoplasm</location>
    </subcellularLocation>
</comment>
<comment type="catalytic activity">
    <reaction evidence="5">
        <text>(5R)-5-hydroxy-L-lysine + GTP = (5R)-5-phosphooxy-L-lysine + GDP + H(+)</text>
        <dbReference type="Rhea" id="RHEA:19049"/>
        <dbReference type="ChEBI" id="CHEBI:15378"/>
        <dbReference type="ChEBI" id="CHEBI:37565"/>
        <dbReference type="ChEBI" id="CHEBI:57882"/>
        <dbReference type="ChEBI" id="CHEBI:58189"/>
        <dbReference type="ChEBI" id="CHEBI:58357"/>
        <dbReference type="EC" id="2.7.1.81"/>
    </reaction>
</comment>
<keyword evidence="12" id="KW-1185">Reference proteome</keyword>
<comment type="caution">
    <text evidence="11">The sequence shown here is derived from an EMBL/GenBank/DDBJ whole genome shotgun (WGS) entry which is preliminary data.</text>
</comment>
<dbReference type="Proteomes" id="UP000996601">
    <property type="component" value="Unassembled WGS sequence"/>
</dbReference>